<proteinExistence type="predicted"/>
<dbReference type="Proteomes" id="UP000799777">
    <property type="component" value="Unassembled WGS sequence"/>
</dbReference>
<feature type="region of interest" description="Disordered" evidence="1">
    <location>
        <begin position="1"/>
        <end position="119"/>
    </location>
</feature>
<evidence type="ECO:0000256" key="2">
    <source>
        <dbReference type="SAM" id="Phobius"/>
    </source>
</evidence>
<keyword evidence="5" id="KW-1185">Reference proteome</keyword>
<keyword evidence="2" id="KW-0812">Transmembrane</keyword>
<organism evidence="4 5">
    <name type="scientific">Setomelanomma holmii</name>
    <dbReference type="NCBI Taxonomy" id="210430"/>
    <lineage>
        <taxon>Eukaryota</taxon>
        <taxon>Fungi</taxon>
        <taxon>Dikarya</taxon>
        <taxon>Ascomycota</taxon>
        <taxon>Pezizomycotina</taxon>
        <taxon>Dothideomycetes</taxon>
        <taxon>Pleosporomycetidae</taxon>
        <taxon>Pleosporales</taxon>
        <taxon>Pleosporineae</taxon>
        <taxon>Phaeosphaeriaceae</taxon>
        <taxon>Setomelanomma</taxon>
    </lineage>
</organism>
<sequence>MQQVPTVEEYSEEEHYEMEPSTIASSSAESSDETDHDGAQSSTAGGAQVVQDTPTTSPASTRRSDVEPPEPPRQYQNVKKPLYASSFVHGPGDHDEEDYDDSDEGSDPPQYQAHQPATDVTRTTAAGYELLAHKLSEPPKSSKSLRKGGNLVPMYRKFEHLNHRVLLHLQDEVCELEEELRVLDENIMQSSPRDESGHAFPASRRGDARYGGELHFKRTELLGRIFQKLGQYNQALTSFNSLLKSLDPAGAEDIQAYRAWMEKRAAIDYAETRFLERKNDLVAVSRRPSVSTMRGQHQSPALWLPLGLVLPLLAFAIVPSLLGRIVVIALITAAELRLATTTPEVMSYLTFQEWAMAAAV</sequence>
<evidence type="ECO:0000313" key="5">
    <source>
        <dbReference type="Proteomes" id="UP000799777"/>
    </source>
</evidence>
<dbReference type="PANTHER" id="PTHR34502">
    <property type="entry name" value="DUF6594 DOMAIN-CONTAINING PROTEIN-RELATED"/>
    <property type="match status" value="1"/>
</dbReference>
<reference evidence="4" key="1">
    <citation type="journal article" date="2020" name="Stud. Mycol.">
        <title>101 Dothideomycetes genomes: a test case for predicting lifestyles and emergence of pathogens.</title>
        <authorList>
            <person name="Haridas S."/>
            <person name="Albert R."/>
            <person name="Binder M."/>
            <person name="Bloem J."/>
            <person name="Labutti K."/>
            <person name="Salamov A."/>
            <person name="Andreopoulos B."/>
            <person name="Baker S."/>
            <person name="Barry K."/>
            <person name="Bills G."/>
            <person name="Bluhm B."/>
            <person name="Cannon C."/>
            <person name="Castanera R."/>
            <person name="Culley D."/>
            <person name="Daum C."/>
            <person name="Ezra D."/>
            <person name="Gonzalez J."/>
            <person name="Henrissat B."/>
            <person name="Kuo A."/>
            <person name="Liang C."/>
            <person name="Lipzen A."/>
            <person name="Lutzoni F."/>
            <person name="Magnuson J."/>
            <person name="Mondo S."/>
            <person name="Nolan M."/>
            <person name="Ohm R."/>
            <person name="Pangilinan J."/>
            <person name="Park H.-J."/>
            <person name="Ramirez L."/>
            <person name="Alfaro M."/>
            <person name="Sun H."/>
            <person name="Tritt A."/>
            <person name="Yoshinaga Y."/>
            <person name="Zwiers L.-H."/>
            <person name="Turgeon B."/>
            <person name="Goodwin S."/>
            <person name="Spatafora J."/>
            <person name="Crous P."/>
            <person name="Grigoriev I."/>
        </authorList>
    </citation>
    <scope>NUCLEOTIDE SEQUENCE</scope>
    <source>
        <strain evidence="4">CBS 110217</strain>
    </source>
</reference>
<name>A0A9P4LMA0_9PLEO</name>
<evidence type="ECO:0000259" key="3">
    <source>
        <dbReference type="Pfam" id="PF20237"/>
    </source>
</evidence>
<dbReference type="EMBL" id="ML978209">
    <property type="protein sequence ID" value="KAF2028769.1"/>
    <property type="molecule type" value="Genomic_DNA"/>
</dbReference>
<evidence type="ECO:0000313" key="4">
    <source>
        <dbReference type="EMBL" id="KAF2028769.1"/>
    </source>
</evidence>
<feature type="compositionally biased region" description="Acidic residues" evidence="1">
    <location>
        <begin position="94"/>
        <end position="106"/>
    </location>
</feature>
<accession>A0A9P4LMA0</accession>
<feature type="domain" description="DUF6594" evidence="3">
    <location>
        <begin position="128"/>
        <end position="289"/>
    </location>
</feature>
<dbReference type="Pfam" id="PF20237">
    <property type="entry name" value="DUF6594"/>
    <property type="match status" value="1"/>
</dbReference>
<dbReference type="PANTHER" id="PTHR34502:SF6">
    <property type="entry name" value="DUF6594 DOMAIN-CONTAINING PROTEIN"/>
    <property type="match status" value="1"/>
</dbReference>
<evidence type="ECO:0000256" key="1">
    <source>
        <dbReference type="SAM" id="MobiDB-lite"/>
    </source>
</evidence>
<dbReference type="OrthoDB" id="5416037at2759"/>
<keyword evidence="2" id="KW-1133">Transmembrane helix</keyword>
<dbReference type="AlphaFoldDB" id="A0A9P4LMA0"/>
<feature type="compositionally biased region" description="Low complexity" evidence="1">
    <location>
        <begin position="19"/>
        <end position="29"/>
    </location>
</feature>
<protein>
    <recommendedName>
        <fullName evidence="3">DUF6594 domain-containing protein</fullName>
    </recommendedName>
</protein>
<gene>
    <name evidence="4" type="ORF">EK21DRAFT_69219</name>
</gene>
<feature type="transmembrane region" description="Helical" evidence="2">
    <location>
        <begin position="302"/>
        <end position="331"/>
    </location>
</feature>
<comment type="caution">
    <text evidence="4">The sequence shown here is derived from an EMBL/GenBank/DDBJ whole genome shotgun (WGS) entry which is preliminary data.</text>
</comment>
<dbReference type="InterPro" id="IPR046529">
    <property type="entry name" value="DUF6594"/>
</dbReference>
<keyword evidence="2" id="KW-0472">Membrane</keyword>